<keyword evidence="7" id="KW-0067">ATP-binding</keyword>
<dbReference type="InterPro" id="IPR011527">
    <property type="entry name" value="ABC1_TM_dom"/>
</dbReference>
<comment type="caution">
    <text evidence="7">The sequence shown here is derived from an EMBL/GenBank/DDBJ whole genome shotgun (WGS) entry which is preliminary data.</text>
</comment>
<feature type="domain" description="ABC transmembrane type-1" evidence="6">
    <location>
        <begin position="39"/>
        <end position="346"/>
    </location>
</feature>
<dbReference type="Pfam" id="PF00005">
    <property type="entry name" value="ABC_tran"/>
    <property type="match status" value="1"/>
</dbReference>
<evidence type="ECO:0000256" key="3">
    <source>
        <dbReference type="ARBA" id="ARBA00022989"/>
    </source>
</evidence>
<dbReference type="GO" id="GO:0005524">
    <property type="term" value="F:ATP binding"/>
    <property type="evidence" value="ECO:0007669"/>
    <property type="project" value="UniProtKB-KW"/>
</dbReference>
<proteinExistence type="predicted"/>
<dbReference type="AlphaFoldDB" id="A0A0P7HAJ4"/>
<dbReference type="Pfam" id="PF00664">
    <property type="entry name" value="ABC_membrane"/>
    <property type="match status" value="1"/>
</dbReference>
<evidence type="ECO:0000256" key="4">
    <source>
        <dbReference type="ARBA" id="ARBA00023136"/>
    </source>
</evidence>
<keyword evidence="3 5" id="KW-1133">Transmembrane helix</keyword>
<feature type="transmembrane region" description="Helical" evidence="5">
    <location>
        <begin position="33"/>
        <end position="50"/>
    </location>
</feature>
<dbReference type="PANTHER" id="PTHR24221">
    <property type="entry name" value="ATP-BINDING CASSETTE SUB-FAMILY B"/>
    <property type="match status" value="1"/>
</dbReference>
<dbReference type="EC" id="3.6.3.-" evidence="7"/>
<reference evidence="8" key="1">
    <citation type="submission" date="2013-11" db="EMBL/GenBank/DDBJ databases">
        <authorList>
            <person name="Hoang H.T."/>
            <person name="Killian M.L."/>
            <person name="Madson D.M."/>
            <person name="Arruda P.H.E."/>
            <person name="Sun D."/>
            <person name="Schwartz K.J."/>
            <person name="Yoon K."/>
        </authorList>
    </citation>
    <scope>NUCLEOTIDE SEQUENCE [LARGE SCALE GENOMIC DNA]</scope>
    <source>
        <strain evidence="8">CDK2</strain>
    </source>
</reference>
<dbReference type="GO" id="GO:0016887">
    <property type="term" value="F:ATP hydrolysis activity"/>
    <property type="evidence" value="ECO:0007669"/>
    <property type="project" value="InterPro"/>
</dbReference>
<dbReference type="InterPro" id="IPR039421">
    <property type="entry name" value="Type_1_exporter"/>
</dbReference>
<name>A0A0P7HAJ4_9EURY</name>
<dbReference type="InterPro" id="IPR003439">
    <property type="entry name" value="ABC_transporter-like_ATP-bd"/>
</dbReference>
<dbReference type="Gene3D" id="3.40.50.300">
    <property type="entry name" value="P-loop containing nucleotide triphosphate hydrolases"/>
    <property type="match status" value="1"/>
</dbReference>
<evidence type="ECO:0000256" key="2">
    <source>
        <dbReference type="ARBA" id="ARBA00022692"/>
    </source>
</evidence>
<feature type="transmembrane region" description="Helical" evidence="5">
    <location>
        <begin position="195"/>
        <end position="215"/>
    </location>
</feature>
<dbReference type="Proteomes" id="UP000050535">
    <property type="component" value="Unassembled WGS sequence"/>
</dbReference>
<keyword evidence="7" id="KW-0547">Nucleotide-binding</keyword>
<sequence>MSHPSDDEDPFEDIRQKTDNPMRRLFSEYGKPNLGYFGLGFFGSVIARILDLLPPLLLGIAVDSIFRNDAAYDLPLIPQAWLPSTTEGQFWFTIGAIAFAFFGGSLFHWIRNYGWNAFAQNIQHDVRTDTYDKMQRLNMDFFAEKQTGEMMSILSNDVNRLERFLNDGMNSAFRLSVMVIGIAGILLWLNPRLAIVTLLPIPIIAVTTWKFIDIIQPKYATVRKTVGHLNSRLENNLGGIKVIKTFNTESFESERVDDVSMEYYDANWDAINTRIKFFPALRVIAGIGFVITFMVGGLWVLGEAPTWITGGQQDLSAGVFVSFILYTQRFIWPMAQFGSIINMYQRARASSARMFGLMDTPSRIVEDPDADELTVTDGNVEYKNVSFGYDEETIVDDINFEVEGGNTLALVGPTGAGKSTVLKLLLRMYDVDEGSIEIDGQDIRDVTIPSLRKKLGYVSQDTFMFYGTVSDNIEYGTFGADHEQVVEAAKAAEAHEFIMNLPRGTTPRSASGA</sequence>
<dbReference type="PANTHER" id="PTHR24221:SF654">
    <property type="entry name" value="ATP-BINDING CASSETTE SUB-FAMILY B MEMBER 6"/>
    <property type="match status" value="1"/>
</dbReference>
<dbReference type="InterPro" id="IPR027417">
    <property type="entry name" value="P-loop_NTPase"/>
</dbReference>
<dbReference type="SUPFAM" id="SSF90123">
    <property type="entry name" value="ABC transporter transmembrane region"/>
    <property type="match status" value="1"/>
</dbReference>
<keyword evidence="7" id="KW-0378">Hydrolase</keyword>
<evidence type="ECO:0000256" key="5">
    <source>
        <dbReference type="SAM" id="Phobius"/>
    </source>
</evidence>
<dbReference type="STRING" id="699431.SY89_01193"/>
<protein>
    <submittedName>
        <fullName evidence="7">Molybdate/tungstate import ATP-binding protein WtpC</fullName>
        <ecNumber evidence="7">3.6.3.-</ecNumber>
    </submittedName>
</protein>
<feature type="transmembrane region" description="Helical" evidence="5">
    <location>
        <begin position="172"/>
        <end position="189"/>
    </location>
</feature>
<dbReference type="EMBL" id="LGUC01000001">
    <property type="protein sequence ID" value="KPN30460.1"/>
    <property type="molecule type" value="Genomic_DNA"/>
</dbReference>
<gene>
    <name evidence="7" type="primary">wtpC_1</name>
    <name evidence="7" type="ORF">SY89_01193</name>
</gene>
<keyword evidence="4 5" id="KW-0472">Membrane</keyword>
<dbReference type="SUPFAM" id="SSF52540">
    <property type="entry name" value="P-loop containing nucleoside triphosphate hydrolases"/>
    <property type="match status" value="1"/>
</dbReference>
<evidence type="ECO:0000313" key="8">
    <source>
        <dbReference type="Proteomes" id="UP000050535"/>
    </source>
</evidence>
<feature type="transmembrane region" description="Helical" evidence="5">
    <location>
        <begin position="280"/>
        <end position="300"/>
    </location>
</feature>
<feature type="transmembrane region" description="Helical" evidence="5">
    <location>
        <begin position="320"/>
        <end position="344"/>
    </location>
</feature>
<dbReference type="PROSITE" id="PS50929">
    <property type="entry name" value="ABC_TM1F"/>
    <property type="match status" value="1"/>
</dbReference>
<dbReference type="PATRIC" id="fig|699431.3.peg.1221"/>
<feature type="transmembrane region" description="Helical" evidence="5">
    <location>
        <begin position="90"/>
        <end position="110"/>
    </location>
</feature>
<dbReference type="InterPro" id="IPR036640">
    <property type="entry name" value="ABC1_TM_sf"/>
</dbReference>
<accession>A0A0P7HAJ4</accession>
<keyword evidence="2 5" id="KW-0812">Transmembrane</keyword>
<dbReference type="CDD" id="cd18565">
    <property type="entry name" value="ABC_6TM_exporter_like"/>
    <property type="match status" value="1"/>
</dbReference>
<dbReference type="GO" id="GO:0016020">
    <property type="term" value="C:membrane"/>
    <property type="evidence" value="ECO:0007669"/>
    <property type="project" value="UniProtKB-SubCell"/>
</dbReference>
<organism evidence="7 8">
    <name type="scientific">Halolamina pelagica</name>
    <dbReference type="NCBI Taxonomy" id="699431"/>
    <lineage>
        <taxon>Archaea</taxon>
        <taxon>Methanobacteriati</taxon>
        <taxon>Methanobacteriota</taxon>
        <taxon>Stenosarchaea group</taxon>
        <taxon>Halobacteria</taxon>
        <taxon>Halobacteriales</taxon>
        <taxon>Haloferacaceae</taxon>
    </lineage>
</organism>
<evidence type="ECO:0000256" key="1">
    <source>
        <dbReference type="ARBA" id="ARBA00004141"/>
    </source>
</evidence>
<keyword evidence="8" id="KW-1185">Reference proteome</keyword>
<evidence type="ECO:0000259" key="6">
    <source>
        <dbReference type="PROSITE" id="PS50929"/>
    </source>
</evidence>
<dbReference type="Gene3D" id="1.20.1560.10">
    <property type="entry name" value="ABC transporter type 1, transmembrane domain"/>
    <property type="match status" value="1"/>
</dbReference>
<dbReference type="GO" id="GO:0140359">
    <property type="term" value="F:ABC-type transporter activity"/>
    <property type="evidence" value="ECO:0007669"/>
    <property type="project" value="InterPro"/>
</dbReference>
<evidence type="ECO:0000313" key="7">
    <source>
        <dbReference type="EMBL" id="KPN30460.1"/>
    </source>
</evidence>
<comment type="subcellular location">
    <subcellularLocation>
        <location evidence="1">Membrane</location>
        <topology evidence="1">Multi-pass membrane protein</topology>
    </subcellularLocation>
</comment>